<dbReference type="EMBL" id="GG657974">
    <property type="protein sequence ID" value="EFS22132.1"/>
    <property type="molecule type" value="Genomic_DNA"/>
</dbReference>
<dbReference type="AlphaFoldDB" id="E5BI09"/>
<keyword evidence="2" id="KW-1185">Reference proteome</keyword>
<reference evidence="1 2" key="1">
    <citation type="submission" date="2009-02" db="EMBL/GenBank/DDBJ databases">
        <title>The Genome Sequence of Fusobacterium sp. 3_1_5R.</title>
        <authorList>
            <consortium name="The Broad Institute Genome Sequencing Platform"/>
            <person name="Ward D."/>
            <person name="Young S.K."/>
            <person name="Kodira C.D."/>
            <person name="Zeng Q."/>
            <person name="Koehrsen M."/>
            <person name="Alvarado L."/>
            <person name="Berlin A."/>
            <person name="Borenstein D."/>
            <person name="Chen Z."/>
            <person name="Engels R."/>
            <person name="Freedman E."/>
            <person name="Gellesch M."/>
            <person name="Goldberg J."/>
            <person name="Griggs A."/>
            <person name="Gujja S."/>
            <person name="Heiman D."/>
            <person name="Hepburn T."/>
            <person name="Howarth C."/>
            <person name="Jen D."/>
            <person name="Larson L."/>
            <person name="Lewis B."/>
            <person name="Mehta T."/>
            <person name="Park D."/>
            <person name="Pearson M."/>
            <person name="Roberts A."/>
            <person name="Saif S."/>
            <person name="Shea T."/>
            <person name="Shenoy N."/>
            <person name="Sisk P."/>
            <person name="Stolte C."/>
            <person name="Sykes S."/>
            <person name="Walk T."/>
            <person name="White J."/>
            <person name="Yandava C."/>
            <person name="Allen-Vercoe E."/>
            <person name="Strauss J."/>
            <person name="Ambrose C."/>
            <person name="Lander E."/>
            <person name="Nusbaum C."/>
            <person name="Galagan J."/>
            <person name="Birren B."/>
        </authorList>
    </citation>
    <scope>NUCLEOTIDE SEQUENCE [LARGE SCALE GENOMIC DNA]</scope>
    <source>
        <strain evidence="1 2">3_1_5R</strain>
    </source>
</reference>
<proteinExistence type="predicted"/>
<organism evidence="1 2">
    <name type="scientific">Fusobacterium gonidiaformans 3-1-5R</name>
    <dbReference type="NCBI Taxonomy" id="469605"/>
    <lineage>
        <taxon>Bacteria</taxon>
        <taxon>Fusobacteriati</taxon>
        <taxon>Fusobacteriota</taxon>
        <taxon>Fusobacteriia</taxon>
        <taxon>Fusobacteriales</taxon>
        <taxon>Fusobacteriaceae</taxon>
        <taxon>Fusobacterium</taxon>
    </lineage>
</organism>
<dbReference type="HOGENOM" id="CLU_1330332_0_0_0"/>
<protein>
    <submittedName>
        <fullName evidence="1">Uncharacterized protein</fullName>
    </submittedName>
</protein>
<dbReference type="BioCyc" id="FSP469605-HMP:GTSP-1672-MONOMER"/>
<gene>
    <name evidence="1" type="ORF">FSBG_01629</name>
</gene>
<sequence>MKKGLDSIKTNVKNLEENIKLKEKSGDNIVNIDFSFFYFPSISLKYFNNCFKDEESYDKFMVNFYHKILNYLKDKTYNQLESNGKHTHNIKDAKQVRTINKILDEYTKKFTFLPCINIEMRQEFYQIASLAGARIIGTRYGKTFYILFFDPYHLIYPNAKYNVDKTSYKGENVFYINDDIKIFCLEHLLENERCVDCEVMDNLLKK</sequence>
<dbReference type="RefSeq" id="WP_008802191.1">
    <property type="nucleotide sequence ID" value="NZ_GG657974.1"/>
</dbReference>
<dbReference type="Proteomes" id="UP000002975">
    <property type="component" value="Unassembled WGS sequence"/>
</dbReference>
<accession>E5BI09</accession>
<evidence type="ECO:0000313" key="1">
    <source>
        <dbReference type="EMBL" id="EFS22132.1"/>
    </source>
</evidence>
<evidence type="ECO:0000313" key="2">
    <source>
        <dbReference type="Proteomes" id="UP000002975"/>
    </source>
</evidence>
<name>E5BI09_9FUSO</name>